<feature type="non-terminal residue" evidence="4">
    <location>
        <position position="47"/>
    </location>
</feature>
<evidence type="ECO:0000313" key="5">
    <source>
        <dbReference type="Proteomes" id="UP000681720"/>
    </source>
</evidence>
<protein>
    <submittedName>
        <fullName evidence="4">Uncharacterized protein</fullName>
    </submittedName>
</protein>
<evidence type="ECO:0000313" key="2">
    <source>
        <dbReference type="EMBL" id="CAF4475232.1"/>
    </source>
</evidence>
<accession>A0A8S3CX18</accession>
<evidence type="ECO:0000256" key="1">
    <source>
        <dbReference type="SAM" id="MobiDB-lite"/>
    </source>
</evidence>
<dbReference type="Proteomes" id="UP000681720">
    <property type="component" value="Unassembled WGS sequence"/>
</dbReference>
<dbReference type="EMBL" id="CAJOBJ010193357">
    <property type="protein sequence ID" value="CAF4961131.1"/>
    <property type="molecule type" value="Genomic_DNA"/>
</dbReference>
<gene>
    <name evidence="2" type="ORF">BYL167_LOCUS34857</name>
    <name evidence="4" type="ORF">GIL414_LOCUS54856</name>
    <name evidence="3" type="ORF">SMN809_LOCUS52889</name>
</gene>
<dbReference type="EMBL" id="CAJOBH010071759">
    <property type="protein sequence ID" value="CAF4475232.1"/>
    <property type="molecule type" value="Genomic_DNA"/>
</dbReference>
<sequence>MTAKEDLVEPTVSNGQQTTTDTIDQQQTPLDYQTSITIENESEEVEV</sequence>
<name>A0A8S3CX18_9BILA</name>
<dbReference type="Proteomes" id="UP000681967">
    <property type="component" value="Unassembled WGS sequence"/>
</dbReference>
<evidence type="ECO:0000313" key="4">
    <source>
        <dbReference type="EMBL" id="CAF4961131.1"/>
    </source>
</evidence>
<evidence type="ECO:0000313" key="3">
    <source>
        <dbReference type="EMBL" id="CAF4924706.1"/>
    </source>
</evidence>
<reference evidence="4" key="1">
    <citation type="submission" date="2021-02" db="EMBL/GenBank/DDBJ databases">
        <authorList>
            <person name="Nowell W R."/>
        </authorList>
    </citation>
    <scope>NUCLEOTIDE SEQUENCE</scope>
</reference>
<organism evidence="4 5">
    <name type="scientific">Rotaria magnacalcarata</name>
    <dbReference type="NCBI Taxonomy" id="392030"/>
    <lineage>
        <taxon>Eukaryota</taxon>
        <taxon>Metazoa</taxon>
        <taxon>Spiralia</taxon>
        <taxon>Gnathifera</taxon>
        <taxon>Rotifera</taxon>
        <taxon>Eurotatoria</taxon>
        <taxon>Bdelloidea</taxon>
        <taxon>Philodinida</taxon>
        <taxon>Philodinidae</taxon>
        <taxon>Rotaria</taxon>
    </lineage>
</organism>
<dbReference type="Proteomes" id="UP000676336">
    <property type="component" value="Unassembled WGS sequence"/>
</dbReference>
<dbReference type="AlphaFoldDB" id="A0A8S3CX18"/>
<proteinExistence type="predicted"/>
<feature type="region of interest" description="Disordered" evidence="1">
    <location>
        <begin position="1"/>
        <end position="31"/>
    </location>
</feature>
<dbReference type="EMBL" id="CAJOBI010180581">
    <property type="protein sequence ID" value="CAF4924706.1"/>
    <property type="molecule type" value="Genomic_DNA"/>
</dbReference>
<comment type="caution">
    <text evidence="4">The sequence shown here is derived from an EMBL/GenBank/DDBJ whole genome shotgun (WGS) entry which is preliminary data.</text>
</comment>
<feature type="compositionally biased region" description="Low complexity" evidence="1">
    <location>
        <begin position="16"/>
        <end position="28"/>
    </location>
</feature>